<dbReference type="OrthoDB" id="5915482at2"/>
<feature type="transmembrane region" description="Helical" evidence="1">
    <location>
        <begin position="81"/>
        <end position="101"/>
    </location>
</feature>
<evidence type="ECO:0000313" key="2">
    <source>
        <dbReference type="EMBL" id="SJL82942.1"/>
    </source>
</evidence>
<feature type="transmembrane region" description="Helical" evidence="1">
    <location>
        <begin position="142"/>
        <end position="163"/>
    </location>
</feature>
<dbReference type="AlphaFoldDB" id="A0A1R4B1Z8"/>
<feature type="transmembrane region" description="Helical" evidence="1">
    <location>
        <begin position="43"/>
        <end position="69"/>
    </location>
</feature>
<name>A0A1R4B1Z8_9VIBR</name>
<organism evidence="2 3">
    <name type="scientific">Vibrio palustris</name>
    <dbReference type="NCBI Taxonomy" id="1918946"/>
    <lineage>
        <taxon>Bacteria</taxon>
        <taxon>Pseudomonadati</taxon>
        <taxon>Pseudomonadota</taxon>
        <taxon>Gammaproteobacteria</taxon>
        <taxon>Vibrionales</taxon>
        <taxon>Vibrionaceae</taxon>
        <taxon>Vibrio</taxon>
    </lineage>
</organism>
<gene>
    <name evidence="2" type="ORF">VPAL9027_00884</name>
</gene>
<proteinExistence type="predicted"/>
<keyword evidence="1" id="KW-0472">Membrane</keyword>
<dbReference type="EMBL" id="FUFT01000002">
    <property type="protein sequence ID" value="SJL82942.1"/>
    <property type="molecule type" value="Genomic_DNA"/>
</dbReference>
<feature type="transmembrane region" description="Helical" evidence="1">
    <location>
        <begin position="175"/>
        <end position="194"/>
    </location>
</feature>
<evidence type="ECO:0000256" key="1">
    <source>
        <dbReference type="SAM" id="Phobius"/>
    </source>
</evidence>
<feature type="transmembrane region" description="Helical" evidence="1">
    <location>
        <begin position="107"/>
        <end position="130"/>
    </location>
</feature>
<dbReference type="RefSeq" id="WP_077313652.1">
    <property type="nucleotide sequence ID" value="NZ_AP024887.1"/>
</dbReference>
<reference evidence="2 3" key="1">
    <citation type="submission" date="2017-02" db="EMBL/GenBank/DDBJ databases">
        <authorList>
            <person name="Peterson S.W."/>
        </authorList>
    </citation>
    <scope>NUCLEOTIDE SEQUENCE [LARGE SCALE GENOMIC DNA]</scope>
    <source>
        <strain evidence="2 3">CECT 9027</strain>
    </source>
</reference>
<keyword evidence="1" id="KW-1133">Transmembrane helix</keyword>
<protein>
    <submittedName>
        <fullName evidence="2">Uncharacterized protein</fullName>
    </submittedName>
</protein>
<dbReference type="Proteomes" id="UP000189475">
    <property type="component" value="Unassembled WGS sequence"/>
</dbReference>
<keyword evidence="3" id="KW-1185">Reference proteome</keyword>
<evidence type="ECO:0000313" key="3">
    <source>
        <dbReference type="Proteomes" id="UP000189475"/>
    </source>
</evidence>
<keyword evidence="1" id="KW-0812">Transmembrane</keyword>
<sequence>MLHSLLLVLPPMLLGAQLILTLVLVKGDICPGQRGRIHKVLPAIGVLWLASATVQLGSLLVAGGIFYFYSKVQTKKTRKEGPLWVLHATSAYALVLLLWNALQLPLWSVGVSSILNVVLLGAMFAHLLLTLARTRLQAFHRILPVAGILAAMAVVLCVVPYALQIPQQSVAQATHHILTYFALLVLAIIIWAWHIFTAKTVMKTQLAVAQVVLLISMTGFEHVYLSTL</sequence>
<accession>A0A1R4B1Z8</accession>